<name>A0A445A170_ARAHY</name>
<feature type="domain" description="Transposase-associated" evidence="2">
    <location>
        <begin position="6"/>
        <end position="78"/>
    </location>
</feature>
<dbReference type="Pfam" id="PF03004">
    <property type="entry name" value="Transposase_24"/>
    <property type="match status" value="1"/>
</dbReference>
<organism evidence="3 4">
    <name type="scientific">Arachis hypogaea</name>
    <name type="common">Peanut</name>
    <dbReference type="NCBI Taxonomy" id="3818"/>
    <lineage>
        <taxon>Eukaryota</taxon>
        <taxon>Viridiplantae</taxon>
        <taxon>Streptophyta</taxon>
        <taxon>Embryophyta</taxon>
        <taxon>Tracheophyta</taxon>
        <taxon>Spermatophyta</taxon>
        <taxon>Magnoliopsida</taxon>
        <taxon>eudicotyledons</taxon>
        <taxon>Gunneridae</taxon>
        <taxon>Pentapetalae</taxon>
        <taxon>rosids</taxon>
        <taxon>fabids</taxon>
        <taxon>Fabales</taxon>
        <taxon>Fabaceae</taxon>
        <taxon>Papilionoideae</taxon>
        <taxon>50 kb inversion clade</taxon>
        <taxon>dalbergioids sensu lato</taxon>
        <taxon>Dalbergieae</taxon>
        <taxon>Pterocarpus clade</taxon>
        <taxon>Arachis</taxon>
    </lineage>
</organism>
<evidence type="ECO:0000259" key="2">
    <source>
        <dbReference type="Pfam" id="PF13963"/>
    </source>
</evidence>
<dbReference type="EMBL" id="SDMP01000013">
    <property type="protein sequence ID" value="RYR20132.1"/>
    <property type="molecule type" value="Genomic_DNA"/>
</dbReference>
<dbReference type="PANTHER" id="PTHR33144">
    <property type="entry name" value="OS10G0409366 PROTEIN-RELATED"/>
    <property type="match status" value="1"/>
</dbReference>
<sequence length="447" mass="49809">MEVIDKSWIKRPRNSLEYAQGVSRFIEFAFAHHSADGTIICPCSACAFKKWLTRDEVYDHSICTQFPIGCTFWFYHGERSIGETSNVSSSSFSDVVQNPLANEQHPMVEVDSIRNLISEGLGVGGNNRQGTPIIVNEVSDGEMTKRKIVPSRENTPTHEFNDSPPVDQNESSQSIEPEATLSTNLEVPHVQLDVQGRKSNKYWTVELEDANEMIKEGHLKLKDVWVLSHETKIIVHWNEHGQPIGESGGLLGLFLGAVAGNFKNFPISYEKWPLVPKEPYKNGVYRDIIQETANKRVFTRDKMYPISHKKKDGSFVNDEAREKSEQLTLLQANESSTDDAYIKLFGKEHPGHVRGVGFGVCPSQVMKSSNSLGGASSSCNHDFDMAKVLSMKVELQENKAAISLLQAQVTYFINHCMGGKVPHDFPTATNNGVAESPMETRPPSTIP</sequence>
<proteinExistence type="predicted"/>
<accession>A0A445A170</accession>
<dbReference type="InterPro" id="IPR004252">
    <property type="entry name" value="Probable_transposase_24"/>
</dbReference>
<reference evidence="3 4" key="1">
    <citation type="submission" date="2019-01" db="EMBL/GenBank/DDBJ databases">
        <title>Sequencing of cultivated peanut Arachis hypogaea provides insights into genome evolution and oil improvement.</title>
        <authorList>
            <person name="Chen X."/>
        </authorList>
    </citation>
    <scope>NUCLEOTIDE SEQUENCE [LARGE SCALE GENOMIC DNA]</scope>
    <source>
        <strain evidence="4">cv. Fuhuasheng</strain>
        <tissue evidence="3">Leaves</tissue>
    </source>
</reference>
<evidence type="ECO:0000313" key="3">
    <source>
        <dbReference type="EMBL" id="RYR20132.1"/>
    </source>
</evidence>
<dbReference type="AlphaFoldDB" id="A0A445A170"/>
<comment type="caution">
    <text evidence="3">The sequence shown here is derived from an EMBL/GenBank/DDBJ whole genome shotgun (WGS) entry which is preliminary data.</text>
</comment>
<dbReference type="STRING" id="3818.A0A445A170"/>
<dbReference type="PANTHER" id="PTHR33144:SF45">
    <property type="entry name" value="TRANSPOSASE TNP1_EN_SPM-LIKE DOMAIN-CONTAINING PROTEIN"/>
    <property type="match status" value="1"/>
</dbReference>
<evidence type="ECO:0000313" key="4">
    <source>
        <dbReference type="Proteomes" id="UP000289738"/>
    </source>
</evidence>
<feature type="region of interest" description="Disordered" evidence="1">
    <location>
        <begin position="427"/>
        <end position="447"/>
    </location>
</feature>
<feature type="compositionally biased region" description="Polar residues" evidence="1">
    <location>
        <begin position="166"/>
        <end position="176"/>
    </location>
</feature>
<protein>
    <recommendedName>
        <fullName evidence="2">Transposase-associated domain-containing protein</fullName>
    </recommendedName>
</protein>
<dbReference type="InterPro" id="IPR029480">
    <property type="entry name" value="Transpos_assoc"/>
</dbReference>
<feature type="region of interest" description="Disordered" evidence="1">
    <location>
        <begin position="147"/>
        <end position="176"/>
    </location>
</feature>
<dbReference type="Proteomes" id="UP000289738">
    <property type="component" value="Chromosome B03"/>
</dbReference>
<gene>
    <name evidence="3" type="ORF">Ahy_B03g065214</name>
</gene>
<keyword evidence="4" id="KW-1185">Reference proteome</keyword>
<dbReference type="Pfam" id="PF13963">
    <property type="entry name" value="Transpos_assoc"/>
    <property type="match status" value="1"/>
</dbReference>
<evidence type="ECO:0000256" key="1">
    <source>
        <dbReference type="SAM" id="MobiDB-lite"/>
    </source>
</evidence>